<proteinExistence type="predicted"/>
<dbReference type="GO" id="GO:0005319">
    <property type="term" value="F:lipid transporter activity"/>
    <property type="evidence" value="ECO:0007669"/>
    <property type="project" value="TreeGrafter"/>
</dbReference>
<dbReference type="PANTHER" id="PTHR19229">
    <property type="entry name" value="ATP-BINDING CASSETTE TRANSPORTER SUBFAMILY A ABCA"/>
    <property type="match status" value="1"/>
</dbReference>
<dbReference type="InterPro" id="IPR026082">
    <property type="entry name" value="ABCA"/>
</dbReference>
<feature type="non-terminal residue" evidence="2">
    <location>
        <position position="121"/>
    </location>
</feature>
<dbReference type="EMBL" id="BDIP01008433">
    <property type="protein sequence ID" value="GIQ91840.1"/>
    <property type="molecule type" value="Genomic_DNA"/>
</dbReference>
<accession>A0A9K3DCN9</accession>
<dbReference type="GO" id="GO:0140359">
    <property type="term" value="F:ABC-type transporter activity"/>
    <property type="evidence" value="ECO:0007669"/>
    <property type="project" value="InterPro"/>
</dbReference>
<evidence type="ECO:0000313" key="3">
    <source>
        <dbReference type="Proteomes" id="UP000265618"/>
    </source>
</evidence>
<comment type="caution">
    <text evidence="2">The sequence shown here is derived from an EMBL/GenBank/DDBJ whole genome shotgun (WGS) entry which is preliminary data.</text>
</comment>
<dbReference type="Pfam" id="PF00005">
    <property type="entry name" value="ABC_tran"/>
    <property type="match status" value="1"/>
</dbReference>
<dbReference type="InterPro" id="IPR027417">
    <property type="entry name" value="P-loop_NTPase"/>
</dbReference>
<keyword evidence="3" id="KW-1185">Reference proteome</keyword>
<dbReference type="GO" id="GO:0016887">
    <property type="term" value="F:ATP hydrolysis activity"/>
    <property type="evidence" value="ECO:0007669"/>
    <property type="project" value="InterPro"/>
</dbReference>
<dbReference type="AlphaFoldDB" id="A0A9K3DCN9"/>
<reference evidence="2 3" key="1">
    <citation type="journal article" date="2018" name="PLoS ONE">
        <title>The draft genome of Kipferlia bialata reveals reductive genome evolution in fornicate parasites.</title>
        <authorList>
            <person name="Tanifuji G."/>
            <person name="Takabayashi S."/>
            <person name="Kume K."/>
            <person name="Takagi M."/>
            <person name="Nakayama T."/>
            <person name="Kamikawa R."/>
            <person name="Inagaki Y."/>
            <person name="Hashimoto T."/>
        </authorList>
    </citation>
    <scope>NUCLEOTIDE SEQUENCE [LARGE SCALE GENOMIC DNA]</scope>
    <source>
        <strain evidence="2">NY0173</strain>
    </source>
</reference>
<dbReference type="InterPro" id="IPR003439">
    <property type="entry name" value="ABC_transporter-like_ATP-bd"/>
</dbReference>
<protein>
    <submittedName>
        <fullName evidence="2">ABC transporter A, ABCA</fullName>
    </submittedName>
</protein>
<organism evidence="2 3">
    <name type="scientific">Kipferlia bialata</name>
    <dbReference type="NCBI Taxonomy" id="797122"/>
    <lineage>
        <taxon>Eukaryota</taxon>
        <taxon>Metamonada</taxon>
        <taxon>Carpediemonas-like organisms</taxon>
        <taxon>Kipferlia</taxon>
    </lineage>
</organism>
<sequence length="121" mass="13260">VGRNPLQLLMPAYWRSKVSKRSIRKYGRQPLNAQETHDACACLTSTDPDVRRETGVTLQGKDHHGARLVIHHLEKTFDLGGGRTHKAVAGFSVRLCRGQIFCLLGHNGAGKSTTINCITGV</sequence>
<dbReference type="Gene3D" id="3.40.50.300">
    <property type="entry name" value="P-loop containing nucleotide triphosphate hydrolases"/>
    <property type="match status" value="1"/>
</dbReference>
<feature type="domain" description="ABC transporter" evidence="1">
    <location>
        <begin position="90"/>
        <end position="120"/>
    </location>
</feature>
<gene>
    <name evidence="2" type="ORF">KIPB_015273</name>
</gene>
<dbReference type="OrthoDB" id="6512918at2759"/>
<name>A0A9K3DCN9_9EUKA</name>
<evidence type="ECO:0000313" key="2">
    <source>
        <dbReference type="EMBL" id="GIQ91840.1"/>
    </source>
</evidence>
<dbReference type="SUPFAM" id="SSF52540">
    <property type="entry name" value="P-loop containing nucleoside triphosphate hydrolases"/>
    <property type="match status" value="1"/>
</dbReference>
<dbReference type="Proteomes" id="UP000265618">
    <property type="component" value="Unassembled WGS sequence"/>
</dbReference>
<feature type="non-terminal residue" evidence="2">
    <location>
        <position position="1"/>
    </location>
</feature>
<evidence type="ECO:0000259" key="1">
    <source>
        <dbReference type="Pfam" id="PF00005"/>
    </source>
</evidence>
<dbReference type="GO" id="GO:0005524">
    <property type="term" value="F:ATP binding"/>
    <property type="evidence" value="ECO:0007669"/>
    <property type="project" value="InterPro"/>
</dbReference>
<dbReference type="GO" id="GO:0016020">
    <property type="term" value="C:membrane"/>
    <property type="evidence" value="ECO:0007669"/>
    <property type="project" value="InterPro"/>
</dbReference>